<keyword evidence="2" id="KW-1185">Reference proteome</keyword>
<proteinExistence type="predicted"/>
<dbReference type="AlphaFoldDB" id="A0A975BKQ2"/>
<reference evidence="1" key="1">
    <citation type="journal article" date="2021" name="Microb. Physiol.">
        <title>Proteogenomic Insights into the Physiology of Marine, Sulfate-Reducing, Filamentous Desulfonema limicola and Desulfonema magnum.</title>
        <authorList>
            <person name="Schnaars V."/>
            <person name="Wohlbrand L."/>
            <person name="Scheve S."/>
            <person name="Hinrichs C."/>
            <person name="Reinhardt R."/>
            <person name="Rabus R."/>
        </authorList>
    </citation>
    <scope>NUCLEOTIDE SEQUENCE</scope>
    <source>
        <strain evidence="1">4be13</strain>
    </source>
</reference>
<evidence type="ECO:0000313" key="2">
    <source>
        <dbReference type="Proteomes" id="UP000663722"/>
    </source>
</evidence>
<evidence type="ECO:0000313" key="1">
    <source>
        <dbReference type="EMBL" id="QTA87215.1"/>
    </source>
</evidence>
<protein>
    <submittedName>
        <fullName evidence="1">Uncharacterized protein</fullName>
    </submittedName>
</protein>
<gene>
    <name evidence="1" type="ORF">dnm_032450</name>
</gene>
<sequence>MKKPGFFAPGHKNIFRKKPGFSKCIFTVKKFLSKEIGFLRTILFL</sequence>
<dbReference type="Proteomes" id="UP000663722">
    <property type="component" value="Chromosome"/>
</dbReference>
<dbReference type="EMBL" id="CP061800">
    <property type="protein sequence ID" value="QTA87215.1"/>
    <property type="molecule type" value="Genomic_DNA"/>
</dbReference>
<name>A0A975BKQ2_9BACT</name>
<organism evidence="1 2">
    <name type="scientific">Desulfonema magnum</name>
    <dbReference type="NCBI Taxonomy" id="45655"/>
    <lineage>
        <taxon>Bacteria</taxon>
        <taxon>Pseudomonadati</taxon>
        <taxon>Thermodesulfobacteriota</taxon>
        <taxon>Desulfobacteria</taxon>
        <taxon>Desulfobacterales</taxon>
        <taxon>Desulfococcaceae</taxon>
        <taxon>Desulfonema</taxon>
    </lineage>
</organism>
<dbReference type="KEGG" id="dmm:dnm_032450"/>
<accession>A0A975BKQ2</accession>